<keyword evidence="1" id="KW-0489">Methyltransferase</keyword>
<organism evidence="1 2">
    <name type="scientific">Rhodothalassium salexigens DSM 2132</name>
    <dbReference type="NCBI Taxonomy" id="1188247"/>
    <lineage>
        <taxon>Bacteria</taxon>
        <taxon>Pseudomonadati</taxon>
        <taxon>Pseudomonadota</taxon>
        <taxon>Alphaproteobacteria</taxon>
        <taxon>Rhodothalassiales</taxon>
        <taxon>Rhodothalassiaceae</taxon>
        <taxon>Rhodothalassium</taxon>
    </lineage>
</organism>
<reference evidence="1 2" key="1">
    <citation type="submission" date="2019-03" db="EMBL/GenBank/DDBJ databases">
        <title>Genomic Encyclopedia of Type Strains, Phase IV (KMG-IV): sequencing the most valuable type-strain genomes for metagenomic binning, comparative biology and taxonomic classification.</title>
        <authorList>
            <person name="Goeker M."/>
        </authorList>
    </citation>
    <scope>NUCLEOTIDE SEQUENCE [LARGE SCALE GENOMIC DNA]</scope>
    <source>
        <strain evidence="1 2">DSM 2132</strain>
    </source>
</reference>
<dbReference type="AlphaFoldDB" id="A0A4V2SQD3"/>
<proteinExistence type="predicted"/>
<evidence type="ECO:0000313" key="2">
    <source>
        <dbReference type="Proteomes" id="UP000295399"/>
    </source>
</evidence>
<keyword evidence="1" id="KW-0808">Transferase</keyword>
<dbReference type="GO" id="GO:0032259">
    <property type="term" value="P:methylation"/>
    <property type="evidence" value="ECO:0007669"/>
    <property type="project" value="UniProtKB-KW"/>
</dbReference>
<name>A0A4V2SQD3_RHOSA</name>
<gene>
    <name evidence="1" type="ORF">EV659_101420</name>
</gene>
<dbReference type="RefSeq" id="WP_165878653.1">
    <property type="nucleotide sequence ID" value="NZ_JACIGF010000001.1"/>
</dbReference>
<dbReference type="SUPFAM" id="SSF53335">
    <property type="entry name" value="S-adenosyl-L-methionine-dependent methyltransferases"/>
    <property type="match status" value="1"/>
</dbReference>
<keyword evidence="2" id="KW-1185">Reference proteome</keyword>
<comment type="caution">
    <text evidence="1">The sequence shown here is derived from an EMBL/GenBank/DDBJ whole genome shotgun (WGS) entry which is preliminary data.</text>
</comment>
<dbReference type="EMBL" id="SLXO01000001">
    <property type="protein sequence ID" value="TCP38516.1"/>
    <property type="molecule type" value="Genomic_DNA"/>
</dbReference>
<dbReference type="Pfam" id="PF13489">
    <property type="entry name" value="Methyltransf_23"/>
    <property type="match status" value="1"/>
</dbReference>
<dbReference type="InParanoid" id="A0A4V2SQD3"/>
<dbReference type="Proteomes" id="UP000295399">
    <property type="component" value="Unassembled WGS sequence"/>
</dbReference>
<dbReference type="PANTHER" id="PTHR43861">
    <property type="entry name" value="TRANS-ACONITATE 2-METHYLTRANSFERASE-RELATED"/>
    <property type="match status" value="1"/>
</dbReference>
<dbReference type="PANTHER" id="PTHR43861:SF6">
    <property type="entry name" value="METHYLTRANSFERASE TYPE 11"/>
    <property type="match status" value="1"/>
</dbReference>
<dbReference type="CDD" id="cd02440">
    <property type="entry name" value="AdoMet_MTases"/>
    <property type="match status" value="1"/>
</dbReference>
<dbReference type="Gene3D" id="3.40.50.150">
    <property type="entry name" value="Vaccinia Virus protein VP39"/>
    <property type="match status" value="1"/>
</dbReference>
<sequence>MKQEDLMARLDSYTFYQQVDLGGGLKTPGLPTGPKQRQVLRFIDSLDLKAKRVLDVGCANGLFSFAAEKRGAGEVVAVDHTKNNIDCINDILALHLKSRVRAHHVNMLDMTPEVHGRFDLIVFAGVLYHLRYPFRGLQVIRDLMAPGGYLVLETGIFEDFGHRAVLSTPSPDDSPQKSRGGNACAFFNERGLREALAYFGFRVEQAAVPGQGWKRLVKKALGSLPVAYLPISNAVFLCRYDPDREDRFLREFYEGNPER</sequence>
<dbReference type="InterPro" id="IPR029063">
    <property type="entry name" value="SAM-dependent_MTases_sf"/>
</dbReference>
<evidence type="ECO:0000313" key="1">
    <source>
        <dbReference type="EMBL" id="TCP38516.1"/>
    </source>
</evidence>
<dbReference type="GO" id="GO:0008168">
    <property type="term" value="F:methyltransferase activity"/>
    <property type="evidence" value="ECO:0007669"/>
    <property type="project" value="UniProtKB-KW"/>
</dbReference>
<protein>
    <submittedName>
        <fullName evidence="1">Methyltransferase family protein</fullName>
    </submittedName>
</protein>
<accession>A0A4V2SQD3</accession>